<dbReference type="Proteomes" id="UP001319045">
    <property type="component" value="Chromosome"/>
</dbReference>
<dbReference type="EMBL" id="AP024484">
    <property type="protein sequence ID" value="BCS84840.1"/>
    <property type="molecule type" value="Genomic_DNA"/>
</dbReference>
<keyword evidence="3" id="KW-1185">Reference proteome</keyword>
<sequence length="146" mass="17370">MELFQLVRRLCFLNRSIVLLFIVCGVPHTFYAQNSYLKQYDYIIKDLLKTIKSDTLYFSFDGDSCIEDSIRKHVKNKRAKVEMPMKDDYVYIVSYPKIIKHRLFIQVMQTWLVADHKVLLNNNSIEYFFGKKKVIRKASHTIHGNK</sequence>
<keyword evidence="1" id="KW-1133">Transmembrane helix</keyword>
<organism evidence="2 3">
    <name type="scientific">Prevotella herbatica</name>
    <dbReference type="NCBI Taxonomy" id="2801997"/>
    <lineage>
        <taxon>Bacteria</taxon>
        <taxon>Pseudomonadati</taxon>
        <taxon>Bacteroidota</taxon>
        <taxon>Bacteroidia</taxon>
        <taxon>Bacteroidales</taxon>
        <taxon>Prevotellaceae</taxon>
        <taxon>Prevotella</taxon>
    </lineage>
</organism>
<keyword evidence="1" id="KW-0472">Membrane</keyword>
<dbReference type="RefSeq" id="WP_207155030.1">
    <property type="nucleotide sequence ID" value="NZ_AP024484.1"/>
</dbReference>
<protein>
    <submittedName>
        <fullName evidence="2">Uncharacterized protein</fullName>
    </submittedName>
</protein>
<keyword evidence="1" id="KW-0812">Transmembrane</keyword>
<evidence type="ECO:0000256" key="1">
    <source>
        <dbReference type="SAM" id="Phobius"/>
    </source>
</evidence>
<name>A0ABN6EG28_9BACT</name>
<reference evidence="2 3" key="1">
    <citation type="journal article" date="2022" name="Int. J. Syst. Evol. Microbiol.">
        <title>Prevotella herbatica sp. nov., a plant polysaccharide-decomposing anaerobic bacterium isolated from a methanogenic reactor.</title>
        <authorList>
            <person name="Uek A."/>
            <person name="Tonouchi A."/>
            <person name="Kaku N."/>
            <person name="Ueki K."/>
        </authorList>
    </citation>
    <scope>NUCLEOTIDE SEQUENCE [LARGE SCALE GENOMIC DNA]</scope>
    <source>
        <strain evidence="2 3">WR041</strain>
    </source>
</reference>
<accession>A0ABN6EG28</accession>
<feature type="transmembrane region" description="Helical" evidence="1">
    <location>
        <begin position="12"/>
        <end position="31"/>
    </location>
</feature>
<gene>
    <name evidence="2" type="ORF">prwr041_07330</name>
</gene>
<evidence type="ECO:0000313" key="2">
    <source>
        <dbReference type="EMBL" id="BCS84840.1"/>
    </source>
</evidence>
<evidence type="ECO:0000313" key="3">
    <source>
        <dbReference type="Proteomes" id="UP001319045"/>
    </source>
</evidence>
<proteinExistence type="predicted"/>